<dbReference type="AlphaFoldDB" id="A0A6A4PGX5"/>
<gene>
    <name evidence="1" type="ORF">Lalb_Chr14g0375951</name>
</gene>
<keyword evidence="2" id="KW-1185">Reference proteome</keyword>
<organism evidence="1 2">
    <name type="scientific">Lupinus albus</name>
    <name type="common">White lupine</name>
    <name type="synonym">Lupinus termis</name>
    <dbReference type="NCBI Taxonomy" id="3870"/>
    <lineage>
        <taxon>Eukaryota</taxon>
        <taxon>Viridiplantae</taxon>
        <taxon>Streptophyta</taxon>
        <taxon>Embryophyta</taxon>
        <taxon>Tracheophyta</taxon>
        <taxon>Spermatophyta</taxon>
        <taxon>Magnoliopsida</taxon>
        <taxon>eudicotyledons</taxon>
        <taxon>Gunneridae</taxon>
        <taxon>Pentapetalae</taxon>
        <taxon>rosids</taxon>
        <taxon>fabids</taxon>
        <taxon>Fabales</taxon>
        <taxon>Fabaceae</taxon>
        <taxon>Papilionoideae</taxon>
        <taxon>50 kb inversion clade</taxon>
        <taxon>genistoids sensu lato</taxon>
        <taxon>core genistoids</taxon>
        <taxon>Genisteae</taxon>
        <taxon>Lupinus</taxon>
    </lineage>
</organism>
<name>A0A6A4PGX5_LUPAL</name>
<accession>A0A6A4PGX5</accession>
<proteinExistence type="predicted"/>
<dbReference type="Proteomes" id="UP000447434">
    <property type="component" value="Chromosome 14"/>
</dbReference>
<evidence type="ECO:0000313" key="2">
    <source>
        <dbReference type="Proteomes" id="UP000447434"/>
    </source>
</evidence>
<evidence type="ECO:0000313" key="1">
    <source>
        <dbReference type="EMBL" id="KAE9600727.1"/>
    </source>
</evidence>
<reference evidence="2" key="1">
    <citation type="journal article" date="2020" name="Nat. Commun.">
        <title>Genome sequence of the cluster root forming white lupin.</title>
        <authorList>
            <person name="Hufnagel B."/>
            <person name="Marques A."/>
            <person name="Soriano A."/>
            <person name="Marques L."/>
            <person name="Divol F."/>
            <person name="Doumas P."/>
            <person name="Sallet E."/>
            <person name="Mancinotti D."/>
            <person name="Carrere S."/>
            <person name="Marande W."/>
            <person name="Arribat S."/>
            <person name="Keller J."/>
            <person name="Huneau C."/>
            <person name="Blein T."/>
            <person name="Aime D."/>
            <person name="Laguerre M."/>
            <person name="Taylor J."/>
            <person name="Schubert V."/>
            <person name="Nelson M."/>
            <person name="Geu-Flores F."/>
            <person name="Crespi M."/>
            <person name="Gallardo-Guerrero K."/>
            <person name="Delaux P.-M."/>
            <person name="Salse J."/>
            <person name="Berges H."/>
            <person name="Guyot R."/>
            <person name="Gouzy J."/>
            <person name="Peret B."/>
        </authorList>
    </citation>
    <scope>NUCLEOTIDE SEQUENCE [LARGE SCALE GENOMIC DNA]</scope>
    <source>
        <strain evidence="2">cv. Amiga</strain>
    </source>
</reference>
<comment type="caution">
    <text evidence="1">The sequence shown here is derived from an EMBL/GenBank/DDBJ whole genome shotgun (WGS) entry which is preliminary data.</text>
</comment>
<sequence>MYPGCRDCPTAATAVNVWPQVGHGWPVLLLLHNGIHRQPQSDRRILLRQWVRQLSPPSTAVGVAWLFSTAKS</sequence>
<dbReference type="EMBL" id="WOCE01000014">
    <property type="protein sequence ID" value="KAE9600727.1"/>
    <property type="molecule type" value="Genomic_DNA"/>
</dbReference>
<protein>
    <submittedName>
        <fullName evidence="1">Uncharacterized protein</fullName>
    </submittedName>
</protein>